<dbReference type="SUPFAM" id="SSF56219">
    <property type="entry name" value="DNase I-like"/>
    <property type="match status" value="1"/>
</dbReference>
<proteinExistence type="predicted"/>
<accession>A0A6J8F1G9</accession>
<dbReference type="OrthoDB" id="6143588at2759"/>
<evidence type="ECO:0000313" key="2">
    <source>
        <dbReference type="EMBL" id="CAC5425535.1"/>
    </source>
</evidence>
<dbReference type="GO" id="GO:0061343">
    <property type="term" value="P:cell adhesion involved in heart morphogenesis"/>
    <property type="evidence" value="ECO:0007669"/>
    <property type="project" value="TreeGrafter"/>
</dbReference>
<dbReference type="InterPro" id="IPR005135">
    <property type="entry name" value="Endo/exonuclease/phosphatase"/>
</dbReference>
<dbReference type="InterPro" id="IPR036691">
    <property type="entry name" value="Endo/exonu/phosph_ase_sf"/>
</dbReference>
<dbReference type="Gene3D" id="3.60.10.10">
    <property type="entry name" value="Endonuclease/exonuclease/phosphatase"/>
    <property type="match status" value="1"/>
</dbReference>
<organism evidence="2 3">
    <name type="scientific">Mytilus coruscus</name>
    <name type="common">Sea mussel</name>
    <dbReference type="NCBI Taxonomy" id="42192"/>
    <lineage>
        <taxon>Eukaryota</taxon>
        <taxon>Metazoa</taxon>
        <taxon>Spiralia</taxon>
        <taxon>Lophotrochozoa</taxon>
        <taxon>Mollusca</taxon>
        <taxon>Bivalvia</taxon>
        <taxon>Autobranchia</taxon>
        <taxon>Pteriomorphia</taxon>
        <taxon>Mytilida</taxon>
        <taxon>Mytiloidea</taxon>
        <taxon>Mytilidae</taxon>
        <taxon>Mytilinae</taxon>
        <taxon>Mytilus</taxon>
    </lineage>
</organism>
<sequence>MGNLNLQPAASSTPKKQVFKRTCCKNETPLKILNINFQSIKNKQQELQEILISTKPDIIIGTETWLNKDILSSEFFSMMDYTVYRKDRPPSTNNLSYGGVLVAITTNLLSEEIRDLQTDSESIWVQINMTNAIKLIVESYYRPPSYNGTSIEQLKTSLDRINQNAKSTIILGGDFNLGHINWDIPCTIPSKPDIKLHEQLLNIINEHSLEQTVKKPTRGDRTLDLILTNIPSIVNKVETMPPIGNADHDIVYAECALSLKRNKKITRKTNQYKKANWENIKEDVNKLTQDIKGHYHSSSTNDLWKTFTDRLLTSVKKNIP</sequence>
<reference evidence="2 3" key="1">
    <citation type="submission" date="2020-06" db="EMBL/GenBank/DDBJ databases">
        <authorList>
            <person name="Li R."/>
            <person name="Bekaert M."/>
        </authorList>
    </citation>
    <scope>NUCLEOTIDE SEQUENCE [LARGE SCALE GENOMIC DNA]</scope>
    <source>
        <strain evidence="3">wild</strain>
    </source>
</reference>
<name>A0A6J8F1G9_MYTCO</name>
<dbReference type="PANTHER" id="PTHR33395">
    <property type="entry name" value="TRANSCRIPTASE, PUTATIVE-RELATED-RELATED"/>
    <property type="match status" value="1"/>
</dbReference>
<protein>
    <recommendedName>
        <fullName evidence="1">Endonuclease/exonuclease/phosphatase domain-containing protein</fullName>
    </recommendedName>
</protein>
<dbReference type="AlphaFoldDB" id="A0A6J8F1G9"/>
<keyword evidence="3" id="KW-1185">Reference proteome</keyword>
<dbReference type="Proteomes" id="UP000507470">
    <property type="component" value="Unassembled WGS sequence"/>
</dbReference>
<dbReference type="GO" id="GO:0003824">
    <property type="term" value="F:catalytic activity"/>
    <property type="evidence" value="ECO:0007669"/>
    <property type="project" value="InterPro"/>
</dbReference>
<evidence type="ECO:0000259" key="1">
    <source>
        <dbReference type="Pfam" id="PF14529"/>
    </source>
</evidence>
<dbReference type="GO" id="GO:0007508">
    <property type="term" value="P:larval heart development"/>
    <property type="evidence" value="ECO:0007669"/>
    <property type="project" value="TreeGrafter"/>
</dbReference>
<feature type="domain" description="Endonuclease/exonuclease/phosphatase" evidence="1">
    <location>
        <begin position="138"/>
        <end position="251"/>
    </location>
</feature>
<dbReference type="GO" id="GO:0031012">
    <property type="term" value="C:extracellular matrix"/>
    <property type="evidence" value="ECO:0007669"/>
    <property type="project" value="TreeGrafter"/>
</dbReference>
<dbReference type="EMBL" id="CACVKT020010252">
    <property type="protein sequence ID" value="CAC5425535.1"/>
    <property type="molecule type" value="Genomic_DNA"/>
</dbReference>
<evidence type="ECO:0000313" key="3">
    <source>
        <dbReference type="Proteomes" id="UP000507470"/>
    </source>
</evidence>
<dbReference type="Pfam" id="PF14529">
    <property type="entry name" value="Exo_endo_phos_2"/>
    <property type="match status" value="1"/>
</dbReference>
<dbReference type="PANTHER" id="PTHR33395:SF22">
    <property type="entry name" value="REVERSE TRANSCRIPTASE DOMAIN-CONTAINING PROTEIN"/>
    <property type="match status" value="1"/>
</dbReference>
<gene>
    <name evidence="2" type="ORF">MCOR_57344</name>
</gene>